<feature type="region of interest" description="Disordered" evidence="5">
    <location>
        <begin position="1076"/>
        <end position="1098"/>
    </location>
</feature>
<comment type="similarity">
    <text evidence="1">Belongs to the AfsR/DnrI/RedD regulatory family.</text>
</comment>
<dbReference type="InterPro" id="IPR011990">
    <property type="entry name" value="TPR-like_helical_dom_sf"/>
</dbReference>
<dbReference type="RefSeq" id="WP_386256096.1">
    <property type="nucleotide sequence ID" value="NZ_JBHTRV010000016.1"/>
</dbReference>
<dbReference type="EMBL" id="JBHTRV010000016">
    <property type="protein sequence ID" value="MFE5982317.1"/>
    <property type="molecule type" value="Genomic_DNA"/>
</dbReference>
<dbReference type="CDD" id="cd15831">
    <property type="entry name" value="BTAD"/>
    <property type="match status" value="1"/>
</dbReference>
<dbReference type="SUPFAM" id="SSF46894">
    <property type="entry name" value="C-terminal effector domain of the bipartite response regulators"/>
    <property type="match status" value="1"/>
</dbReference>
<dbReference type="PANTHER" id="PTHR47691">
    <property type="entry name" value="REGULATOR-RELATED"/>
    <property type="match status" value="1"/>
</dbReference>
<dbReference type="SMART" id="SM00862">
    <property type="entry name" value="Trans_reg_C"/>
    <property type="match status" value="1"/>
</dbReference>
<dbReference type="Gene3D" id="3.40.50.300">
    <property type="entry name" value="P-loop containing nucleotide triphosphate hydrolases"/>
    <property type="match status" value="1"/>
</dbReference>
<dbReference type="Proteomes" id="UP001600424">
    <property type="component" value="Unassembled WGS sequence"/>
</dbReference>
<dbReference type="InterPro" id="IPR027417">
    <property type="entry name" value="P-loop_NTPase"/>
</dbReference>
<sequence length="1098" mass="118515">MRFALLGPLSATDEGGEERAPRPPLPRALLAALLLAPNRVVTLDRLEGMLWDGCPPASARASLHNHVTRLRRSLGDPTRILSRDRGLVLRVENGELDADRLVGALDEARRARHAEDWEHVSRVTEAALALWRGTPLDEFPALAADAASDLTRWQETRLQCLELRAEAVVRLGSHEEFLPELRRAAAEFPLRESFHTHLILMLHHTGRRAEALETYHELRRSLVDALGVEPGPGARAAFQRVLDDDSASVEQPGRPVTGSAAVPRALPRDPVAFTGREAQISALLTDLRAGAEGGPGPVDLHTVDGMPGVGKTAFALRVAHHVGADYPDGQIFLPLHAHTVGTPPVAPEDALAELLLAVGESPHRVPDGLAARAGLWRSRVAGRRMVILLDDASGSDQVEPLLPGTAGSLVLVTSRRRLEALTGATPITLGVLAEDDAIRLLITRSGRPDITPDDPALARLAHLCGHLPLALNLVSARLRHRRSWSPADIAEDLGTAAGRLAALASENVSVAAAFDLSYRALSSPSRTLLCRLGLLPGCHVDVRAAAALHGSDLGTARRLLEELCDHSLVDEPSRGRYQMHDLVREYARTLALSDGPADANPAVRRLLDHYLHAASDAAARIARHAVPPPELTAERPATLPEFADAGEATAWMRVEHTNLHAAVEHASRHGLHEAAVYLPAAMHDFLRVDGHWGEAQDLHRIALAAAGTAGDELGQALSLHHLAIVDSLKGSYEQAESGLLQALLLVRSRGDRRREGMMMHDLGRVFRFTGRYEEATDALEQSLECFAGTGDRRDEGLVRNELGHVLQLAGRYPEAAESVGLALASFRDTGDRLGLANSLATLADILRSLGRYAESMTHHRQALSLYGELGNVLGEANVLADLGDVLRLTGAYEEAKGHLTESVRKHDQIGSRLGVANSLTYLARVHFRCGEIEEAEHCLHRSLAICEQVNSAMGRAYTKLHLAEAAHLRGAHDQARDEAERCLAAFRELGDLGGEVAALHVHGSALLAAGLPEQAAARHRESLVLAGTIQALYEELLAHQGIADCLVALGRHALAVPHLRTALDIAERLRVPETDALRRRLATDPTPADTTTRTPARR</sequence>
<dbReference type="Gene3D" id="1.25.40.10">
    <property type="entry name" value="Tetratricopeptide repeat domain"/>
    <property type="match status" value="3"/>
</dbReference>
<evidence type="ECO:0000313" key="7">
    <source>
        <dbReference type="EMBL" id="MFE5982317.1"/>
    </source>
</evidence>
<dbReference type="PRINTS" id="PR00364">
    <property type="entry name" value="DISEASERSIST"/>
</dbReference>
<feature type="domain" description="OmpR/PhoB-type" evidence="6">
    <location>
        <begin position="1"/>
        <end position="93"/>
    </location>
</feature>
<dbReference type="Gene3D" id="1.10.10.10">
    <property type="entry name" value="Winged helix-like DNA-binding domain superfamily/Winged helix DNA-binding domain"/>
    <property type="match status" value="2"/>
</dbReference>
<evidence type="ECO:0000256" key="2">
    <source>
        <dbReference type="ARBA" id="ARBA00023012"/>
    </source>
</evidence>
<reference evidence="7 8" key="1">
    <citation type="submission" date="2024-09" db="EMBL/GenBank/DDBJ databases">
        <title>The Natural Products Discovery Center: Release of the First 8490 Sequenced Strains for Exploring Actinobacteria Biosynthetic Diversity.</title>
        <authorList>
            <person name="Kalkreuter E."/>
            <person name="Kautsar S.A."/>
            <person name="Yang D."/>
            <person name="Bader C.D."/>
            <person name="Teijaro C.N."/>
            <person name="Fluegel L."/>
            <person name="Davis C.M."/>
            <person name="Simpson J.R."/>
            <person name="Lauterbach L."/>
            <person name="Steele A.D."/>
            <person name="Gui C."/>
            <person name="Meng S."/>
            <person name="Li G."/>
            <person name="Viehrig K."/>
            <person name="Ye F."/>
            <person name="Su P."/>
            <person name="Kiefer A.F."/>
            <person name="Nichols A."/>
            <person name="Cepeda A.J."/>
            <person name="Yan W."/>
            <person name="Fan B."/>
            <person name="Jiang Y."/>
            <person name="Adhikari A."/>
            <person name="Zheng C.-J."/>
            <person name="Schuster L."/>
            <person name="Cowan T.M."/>
            <person name="Smanski M.J."/>
            <person name="Chevrette M.G."/>
            <person name="De Carvalho L.P.S."/>
            <person name="Shen B."/>
        </authorList>
    </citation>
    <scope>NUCLEOTIDE SEQUENCE [LARGE SCALE GENOMIC DNA]</scope>
    <source>
        <strain evidence="7 8">NPDC056472</strain>
    </source>
</reference>
<dbReference type="InterPro" id="IPR036388">
    <property type="entry name" value="WH-like_DNA-bd_sf"/>
</dbReference>
<dbReference type="PANTHER" id="PTHR47691:SF3">
    <property type="entry name" value="HTH-TYPE TRANSCRIPTIONAL REGULATOR RV0890C-RELATED"/>
    <property type="match status" value="1"/>
</dbReference>
<dbReference type="Pfam" id="PF13424">
    <property type="entry name" value="TPR_12"/>
    <property type="match status" value="3"/>
</dbReference>
<feature type="region of interest" description="Disordered" evidence="5">
    <location>
        <begin position="1"/>
        <end position="23"/>
    </location>
</feature>
<dbReference type="PROSITE" id="PS51755">
    <property type="entry name" value="OMPR_PHOB"/>
    <property type="match status" value="1"/>
</dbReference>
<accession>A0ABW6IYY4</accession>
<dbReference type="InterPro" id="IPR005158">
    <property type="entry name" value="BTAD"/>
</dbReference>
<dbReference type="SUPFAM" id="SSF48452">
    <property type="entry name" value="TPR-like"/>
    <property type="match status" value="3"/>
</dbReference>
<evidence type="ECO:0000313" key="8">
    <source>
        <dbReference type="Proteomes" id="UP001600424"/>
    </source>
</evidence>
<evidence type="ECO:0000256" key="4">
    <source>
        <dbReference type="PROSITE-ProRule" id="PRU01091"/>
    </source>
</evidence>
<dbReference type="InterPro" id="IPR019734">
    <property type="entry name" value="TPR_rpt"/>
</dbReference>
<name>A0ABW6IYY4_STRWE</name>
<dbReference type="SMART" id="SM01043">
    <property type="entry name" value="BTAD"/>
    <property type="match status" value="1"/>
</dbReference>
<feature type="DNA-binding region" description="OmpR/PhoB-type" evidence="4">
    <location>
        <begin position="1"/>
        <end position="93"/>
    </location>
</feature>
<keyword evidence="8" id="KW-1185">Reference proteome</keyword>
<evidence type="ECO:0000256" key="3">
    <source>
        <dbReference type="ARBA" id="ARBA00023125"/>
    </source>
</evidence>
<feature type="compositionally biased region" description="Low complexity" evidence="5">
    <location>
        <begin position="1083"/>
        <end position="1098"/>
    </location>
</feature>
<protein>
    <submittedName>
        <fullName evidence="7">Tetratricopeptide repeat protein</fullName>
    </submittedName>
</protein>
<keyword evidence="2" id="KW-0902">Two-component regulatory system</keyword>
<gene>
    <name evidence="7" type="ORF">ACFQ63_21710</name>
</gene>
<keyword evidence="3 4" id="KW-0238">DNA-binding</keyword>
<dbReference type="Pfam" id="PF03704">
    <property type="entry name" value="BTAD"/>
    <property type="match status" value="1"/>
</dbReference>
<dbReference type="SMART" id="SM00028">
    <property type="entry name" value="TPR"/>
    <property type="match status" value="8"/>
</dbReference>
<evidence type="ECO:0000256" key="5">
    <source>
        <dbReference type="SAM" id="MobiDB-lite"/>
    </source>
</evidence>
<evidence type="ECO:0000259" key="6">
    <source>
        <dbReference type="PROSITE" id="PS51755"/>
    </source>
</evidence>
<evidence type="ECO:0000256" key="1">
    <source>
        <dbReference type="ARBA" id="ARBA00005820"/>
    </source>
</evidence>
<comment type="caution">
    <text evidence="7">The sequence shown here is derived from an EMBL/GenBank/DDBJ whole genome shotgun (WGS) entry which is preliminary data.</text>
</comment>
<dbReference type="InterPro" id="IPR016032">
    <property type="entry name" value="Sig_transdc_resp-reg_C-effctor"/>
</dbReference>
<dbReference type="SUPFAM" id="SSF52540">
    <property type="entry name" value="P-loop containing nucleoside triphosphate hydrolases"/>
    <property type="match status" value="1"/>
</dbReference>
<proteinExistence type="inferred from homology"/>
<organism evidence="7 8">
    <name type="scientific">Streptomyces wedmorensis</name>
    <dbReference type="NCBI Taxonomy" id="43759"/>
    <lineage>
        <taxon>Bacteria</taxon>
        <taxon>Bacillati</taxon>
        <taxon>Actinomycetota</taxon>
        <taxon>Actinomycetes</taxon>
        <taxon>Kitasatosporales</taxon>
        <taxon>Streptomycetaceae</taxon>
        <taxon>Streptomyces</taxon>
    </lineage>
</organism>
<dbReference type="InterPro" id="IPR001867">
    <property type="entry name" value="OmpR/PhoB-type_DNA-bd"/>
</dbReference>